<comment type="caution">
    <text evidence="2">The sequence shown here is derived from an EMBL/GenBank/DDBJ whole genome shotgun (WGS) entry which is preliminary data.</text>
</comment>
<keyword evidence="3" id="KW-1185">Reference proteome</keyword>
<evidence type="ECO:0000256" key="1">
    <source>
        <dbReference type="SAM" id="MobiDB-lite"/>
    </source>
</evidence>
<dbReference type="EMBL" id="JBJKBG010000008">
    <property type="protein sequence ID" value="KAL3729092.1"/>
    <property type="molecule type" value="Genomic_DNA"/>
</dbReference>
<proteinExistence type="predicted"/>
<accession>A0ABD3JM23</accession>
<dbReference type="EMBL" id="JBJKBG010000008">
    <property type="protein sequence ID" value="KAL3729091.1"/>
    <property type="molecule type" value="Genomic_DNA"/>
</dbReference>
<evidence type="ECO:0000313" key="2">
    <source>
        <dbReference type="EMBL" id="KAL3729091.1"/>
    </source>
</evidence>
<gene>
    <name evidence="2" type="ORF">ACJRO7_033659</name>
</gene>
<name>A0ABD3JM23_EUCGL</name>
<feature type="region of interest" description="Disordered" evidence="1">
    <location>
        <begin position="1"/>
        <end position="27"/>
    </location>
</feature>
<dbReference type="AlphaFoldDB" id="A0ABD3JM23"/>
<dbReference type="EMBL" id="JBJKBG010000008">
    <property type="protein sequence ID" value="KAL3729093.1"/>
    <property type="molecule type" value="Genomic_DNA"/>
</dbReference>
<reference evidence="2 3" key="1">
    <citation type="submission" date="2024-11" db="EMBL/GenBank/DDBJ databases">
        <title>Chromosome-level genome assembly of Eucalyptus globulus Labill. provides insights into its genome evolution.</title>
        <authorList>
            <person name="Li X."/>
        </authorList>
    </citation>
    <scope>NUCLEOTIDE SEQUENCE [LARGE SCALE GENOMIC DNA]</scope>
    <source>
        <strain evidence="2">CL2024</strain>
        <tissue evidence="2">Fresh tender leaves</tissue>
    </source>
</reference>
<sequence length="68" mass="7426">MAELHLLRPCGRSSKTGRPRVGATEREEWGYDRGSARSLSAKAGLSNDVRAGDGFEGVLELRRTCDYG</sequence>
<dbReference type="Proteomes" id="UP001634007">
    <property type="component" value="Unassembled WGS sequence"/>
</dbReference>
<organism evidence="2 3">
    <name type="scientific">Eucalyptus globulus</name>
    <name type="common">Tasmanian blue gum</name>
    <dbReference type="NCBI Taxonomy" id="34317"/>
    <lineage>
        <taxon>Eukaryota</taxon>
        <taxon>Viridiplantae</taxon>
        <taxon>Streptophyta</taxon>
        <taxon>Embryophyta</taxon>
        <taxon>Tracheophyta</taxon>
        <taxon>Spermatophyta</taxon>
        <taxon>Magnoliopsida</taxon>
        <taxon>eudicotyledons</taxon>
        <taxon>Gunneridae</taxon>
        <taxon>Pentapetalae</taxon>
        <taxon>rosids</taxon>
        <taxon>malvids</taxon>
        <taxon>Myrtales</taxon>
        <taxon>Myrtaceae</taxon>
        <taxon>Myrtoideae</taxon>
        <taxon>Eucalypteae</taxon>
        <taxon>Eucalyptus</taxon>
    </lineage>
</organism>
<evidence type="ECO:0000313" key="3">
    <source>
        <dbReference type="Proteomes" id="UP001634007"/>
    </source>
</evidence>
<protein>
    <submittedName>
        <fullName evidence="2">Uncharacterized protein</fullName>
    </submittedName>
</protein>